<dbReference type="EMBL" id="CP134193">
    <property type="protein sequence ID" value="WPB08527.1"/>
    <property type="molecule type" value="Genomic_DNA"/>
</dbReference>
<keyword evidence="7" id="KW-1185">Reference proteome</keyword>
<evidence type="ECO:0000313" key="7">
    <source>
        <dbReference type="Proteomes" id="UP001302367"/>
    </source>
</evidence>
<feature type="region of interest" description="Disordered" evidence="2">
    <location>
        <begin position="252"/>
        <end position="271"/>
    </location>
</feature>
<dbReference type="Proteomes" id="UP000230605">
    <property type="component" value="Unassembled WGS sequence"/>
</dbReference>
<dbReference type="SUPFAM" id="SSF57701">
    <property type="entry name" value="Zn2/Cys6 DNA-binding domain"/>
    <property type="match status" value="1"/>
</dbReference>
<dbReference type="InterPro" id="IPR036864">
    <property type="entry name" value="Zn2-C6_fun-type_DNA-bd_sf"/>
</dbReference>
<evidence type="ECO:0000313" key="6">
    <source>
        <dbReference type="Proteomes" id="UP000230605"/>
    </source>
</evidence>
<evidence type="ECO:0000313" key="5">
    <source>
        <dbReference type="EMBL" id="WPB08527.1"/>
    </source>
</evidence>
<dbReference type="CDD" id="cd00067">
    <property type="entry name" value="GAL4"/>
    <property type="match status" value="1"/>
</dbReference>
<dbReference type="GO" id="GO:0008270">
    <property type="term" value="F:zinc ion binding"/>
    <property type="evidence" value="ECO:0007669"/>
    <property type="project" value="InterPro"/>
</dbReference>
<reference evidence="4 6" key="1">
    <citation type="submission" date="2015-10" db="EMBL/GenBank/DDBJ databases">
        <title>The cercosporin biosynthetic gene cluster was horizontally transferred to several fungal lineages and shown to be expanded in Cercospora beticola based on microsynteny with recipient genomes.</title>
        <authorList>
            <person name="De Jonge R."/>
            <person name="Ebert M.K."/>
            <person name="Suttle J.C."/>
            <person name="Jurick Ii W.M."/>
            <person name="Secor G.A."/>
            <person name="Thomma B.P."/>
            <person name="Van De Peer Y."/>
            <person name="Bolton M.D."/>
        </authorList>
    </citation>
    <scope>NUCLEOTIDE SEQUENCE [LARGE SCALE GENOMIC DNA]</scope>
    <source>
        <strain evidence="4 6">09-40</strain>
    </source>
</reference>
<dbReference type="GO" id="GO:0000981">
    <property type="term" value="F:DNA-binding transcription factor activity, RNA polymerase II-specific"/>
    <property type="evidence" value="ECO:0007669"/>
    <property type="project" value="InterPro"/>
</dbReference>
<reference evidence="5 7" key="2">
    <citation type="submission" date="2023-09" db="EMBL/GenBank/DDBJ databases">
        <title>Complete-Gapless Cercospora beticola genome.</title>
        <authorList>
            <person name="Wyatt N.A."/>
            <person name="Spanner R.E."/>
            <person name="Bolton M.D."/>
        </authorList>
    </citation>
    <scope>NUCLEOTIDE SEQUENCE [LARGE SCALE GENOMIC DNA]</scope>
    <source>
        <strain evidence="5">Cb09-40</strain>
    </source>
</reference>
<dbReference type="AlphaFoldDB" id="A0A2G5GKR5"/>
<evidence type="ECO:0000256" key="2">
    <source>
        <dbReference type="SAM" id="MobiDB-lite"/>
    </source>
</evidence>
<sequence length="310" mass="33552">MSLDFYASGYHPHEHPSPGASGIVSHYRQLPAYGRSYYEPQHEPYFDRLCARAQTQEQDSGTVQSGSSRRRIQVACSRCRRHKIKCTGDPGDGSTCSACKSAKEDSCTFRRVGSHEVQLHDLHASSTDIGNGSWNTASYLNRRSDSSYHGSDGMQSDGRQRFTWSGHTDSDSYSASPVFASPAPMKHDRYPNDAPLVGSSNVSAVVFPPLNIGSMPLQLPMPAATEQSWPTYDALQHTIHSSTVLPPMRLSAPSHEPQASIDNPTSRRKPWSCSNAVVNGVASSGQAQSTGSGSTIPLGHVCETCGAPRQ</sequence>
<dbReference type="SMART" id="SM00066">
    <property type="entry name" value="GAL4"/>
    <property type="match status" value="1"/>
</dbReference>
<dbReference type="EMBL" id="LKMD01000238">
    <property type="protein sequence ID" value="PIA80870.1"/>
    <property type="molecule type" value="Genomic_DNA"/>
</dbReference>
<evidence type="ECO:0000259" key="3">
    <source>
        <dbReference type="PROSITE" id="PS50048"/>
    </source>
</evidence>
<organism evidence="4 6">
    <name type="scientific">Cercospora beticola</name>
    <name type="common">Sugarbeet leaf spot fungus</name>
    <dbReference type="NCBI Taxonomy" id="122368"/>
    <lineage>
        <taxon>Eukaryota</taxon>
        <taxon>Fungi</taxon>
        <taxon>Dikarya</taxon>
        <taxon>Ascomycota</taxon>
        <taxon>Pezizomycotina</taxon>
        <taxon>Dothideomycetes</taxon>
        <taxon>Dothideomycetidae</taxon>
        <taxon>Mycosphaerellales</taxon>
        <taxon>Mycosphaerellaceae</taxon>
        <taxon>Cercospora</taxon>
    </lineage>
</organism>
<feature type="region of interest" description="Disordered" evidence="2">
    <location>
        <begin position="146"/>
        <end position="186"/>
    </location>
</feature>
<accession>A0A2G5GKR5</accession>
<feature type="domain" description="Zn(2)-C6 fungal-type" evidence="3">
    <location>
        <begin position="75"/>
        <end position="109"/>
    </location>
</feature>
<feature type="compositionally biased region" description="Polar residues" evidence="2">
    <location>
        <begin position="162"/>
        <end position="175"/>
    </location>
</feature>
<dbReference type="OrthoDB" id="5394557at2759"/>
<evidence type="ECO:0000256" key="1">
    <source>
        <dbReference type="ARBA" id="ARBA00023242"/>
    </source>
</evidence>
<proteinExistence type="predicted"/>
<name>A0A2G5GKR5_CERBT</name>
<dbReference type="Gene3D" id="4.10.240.10">
    <property type="entry name" value="Zn(2)-C6 fungal-type DNA-binding domain"/>
    <property type="match status" value="1"/>
</dbReference>
<keyword evidence="1" id="KW-0539">Nucleus</keyword>
<dbReference type="InterPro" id="IPR001138">
    <property type="entry name" value="Zn2Cys6_DnaBD"/>
</dbReference>
<dbReference type="PROSITE" id="PS00463">
    <property type="entry name" value="ZN2_CY6_FUNGAL_1"/>
    <property type="match status" value="1"/>
</dbReference>
<evidence type="ECO:0000313" key="4">
    <source>
        <dbReference type="EMBL" id="PIA80870.1"/>
    </source>
</evidence>
<gene>
    <name evidence="4" type="ORF">CB0940_12226</name>
    <name evidence="5" type="ORF">RHO25_013193</name>
</gene>
<protein>
    <recommendedName>
        <fullName evidence="3">Zn(2)-C6 fungal-type domain-containing protein</fullName>
    </recommendedName>
</protein>
<dbReference type="Pfam" id="PF00172">
    <property type="entry name" value="Zn_clus"/>
    <property type="match status" value="1"/>
</dbReference>
<dbReference type="PROSITE" id="PS50048">
    <property type="entry name" value="ZN2_CY6_FUNGAL_2"/>
    <property type="match status" value="1"/>
</dbReference>
<dbReference type="Proteomes" id="UP001302367">
    <property type="component" value="Chromosome 10"/>
</dbReference>